<sequence>MGMDDLAVADPQRLQVRGIDGLHVADASVIPIRISRNIQTPTILIAERAATAILG</sequence>
<proteinExistence type="inferred from homology"/>
<dbReference type="InterPro" id="IPR007867">
    <property type="entry name" value="GMC_OxRtase_C"/>
</dbReference>
<dbReference type="PANTHER" id="PTHR11552:SF147">
    <property type="entry name" value="CHOLINE DEHYDROGENASE, MITOCHONDRIAL"/>
    <property type="match status" value="1"/>
</dbReference>
<organism evidence="3 4">
    <name type="scientific">Bradyrhizobium diazoefficiens</name>
    <dbReference type="NCBI Taxonomy" id="1355477"/>
    <lineage>
        <taxon>Bacteria</taxon>
        <taxon>Pseudomonadati</taxon>
        <taxon>Pseudomonadota</taxon>
        <taxon>Alphaproteobacteria</taxon>
        <taxon>Hyphomicrobiales</taxon>
        <taxon>Nitrobacteraceae</taxon>
        <taxon>Bradyrhizobium</taxon>
    </lineage>
</organism>
<gene>
    <name evidence="3" type="ORF">NK6_3064</name>
</gene>
<name>A0A0E4BNU0_9BRAD</name>
<comment type="similarity">
    <text evidence="1">Belongs to the GMC oxidoreductase family.</text>
</comment>
<dbReference type="PANTHER" id="PTHR11552">
    <property type="entry name" value="GLUCOSE-METHANOL-CHOLINE GMC OXIDOREDUCTASE"/>
    <property type="match status" value="1"/>
</dbReference>
<dbReference type="InterPro" id="IPR012132">
    <property type="entry name" value="GMC_OxRdtase"/>
</dbReference>
<dbReference type="Gene3D" id="3.50.50.60">
    <property type="entry name" value="FAD/NAD(P)-binding domain"/>
    <property type="match status" value="1"/>
</dbReference>
<evidence type="ECO:0000313" key="3">
    <source>
        <dbReference type="EMBL" id="BAR56244.1"/>
    </source>
</evidence>
<feature type="domain" description="Glucose-methanol-choline oxidoreductase C-terminal" evidence="2">
    <location>
        <begin position="1"/>
        <end position="46"/>
    </location>
</feature>
<evidence type="ECO:0000259" key="2">
    <source>
        <dbReference type="Pfam" id="PF05199"/>
    </source>
</evidence>
<dbReference type="SUPFAM" id="SSF51905">
    <property type="entry name" value="FAD/NAD(P)-binding domain"/>
    <property type="match status" value="1"/>
</dbReference>
<dbReference type="GO" id="GO:0016614">
    <property type="term" value="F:oxidoreductase activity, acting on CH-OH group of donors"/>
    <property type="evidence" value="ECO:0007669"/>
    <property type="project" value="InterPro"/>
</dbReference>
<dbReference type="Pfam" id="PF05199">
    <property type="entry name" value="GMC_oxred_C"/>
    <property type="match status" value="1"/>
</dbReference>
<accession>A0A0E4BNU0</accession>
<dbReference type="EMBL" id="AP014685">
    <property type="protein sequence ID" value="BAR56244.1"/>
    <property type="molecule type" value="Genomic_DNA"/>
</dbReference>
<dbReference type="AlphaFoldDB" id="A0A0E4BNU0"/>
<dbReference type="InterPro" id="IPR036188">
    <property type="entry name" value="FAD/NAD-bd_sf"/>
</dbReference>
<dbReference type="Proteomes" id="UP000063308">
    <property type="component" value="Chromosome"/>
</dbReference>
<evidence type="ECO:0000256" key="1">
    <source>
        <dbReference type="ARBA" id="ARBA00010790"/>
    </source>
</evidence>
<evidence type="ECO:0000313" key="4">
    <source>
        <dbReference type="Proteomes" id="UP000063308"/>
    </source>
</evidence>
<protein>
    <recommendedName>
        <fullName evidence="2">Glucose-methanol-choline oxidoreductase C-terminal domain-containing protein</fullName>
    </recommendedName>
</protein>
<dbReference type="GO" id="GO:0050660">
    <property type="term" value="F:flavin adenine dinucleotide binding"/>
    <property type="evidence" value="ECO:0007669"/>
    <property type="project" value="InterPro"/>
</dbReference>
<reference evidence="3 4" key="1">
    <citation type="submission" date="2014-11" db="EMBL/GenBank/DDBJ databases">
        <title>Symbiosis island explosion on the genome of extra-slow-growing strains of soybean bradyrhizobia with massive insertion sequences.</title>
        <authorList>
            <person name="Iida T."/>
            <person name="Minamisawa K."/>
        </authorList>
    </citation>
    <scope>NUCLEOTIDE SEQUENCE [LARGE SCALE GENOMIC DNA]</scope>
    <source>
        <strain evidence="3 4">NK6</strain>
    </source>
</reference>